<protein>
    <submittedName>
        <fullName evidence="1">Uncharacterized protein</fullName>
    </submittedName>
</protein>
<dbReference type="HOGENOM" id="CLU_1239597_0_0_9"/>
<proteinExistence type="predicted"/>
<evidence type="ECO:0000313" key="2">
    <source>
        <dbReference type="Proteomes" id="UP000005439"/>
    </source>
</evidence>
<dbReference type="PATRIC" id="fig|679936.5.peg.1292"/>
<dbReference type="Proteomes" id="UP000005439">
    <property type="component" value="Chromosome"/>
</dbReference>
<dbReference type="AlphaFoldDB" id="G8TV94"/>
<name>G8TV94_SULAD</name>
<sequence>MHLAPPQVPTTNDPRLQRPPLYVPVRLHHPLRGAQETWTTMIRLRLPTEDLLAAPLTWPQNTPWPDGDTVLTWHHQGQALQYPVHLTTASGAINYWRIRYRGPAEIINERQEWRNTEWTLWGRIWPLTDVQLAHTTRSYDFSPSAIRLWLNTMTTPDTLWGVEWRLDDNAKITGTMRVIRQETQSTTWRYQRGWITVMRWEQFGPAHDQAWRLFCWKHQPKIL</sequence>
<organism evidence="1 2">
    <name type="scientific">Sulfobacillus acidophilus (strain ATCC 700253 / DSM 10332 / NAL)</name>
    <dbReference type="NCBI Taxonomy" id="679936"/>
    <lineage>
        <taxon>Bacteria</taxon>
        <taxon>Bacillati</taxon>
        <taxon>Bacillota</taxon>
        <taxon>Clostridia</taxon>
        <taxon>Eubacteriales</taxon>
        <taxon>Clostridiales Family XVII. Incertae Sedis</taxon>
        <taxon>Sulfobacillus</taxon>
    </lineage>
</organism>
<dbReference type="KEGG" id="sap:Sulac_1234"/>
<reference evidence="1 2" key="2">
    <citation type="journal article" date="2012" name="Stand. Genomic Sci.">
        <title>Complete genome sequence of the moderately thermophilic mineral-sulfide-oxidizing firmicute Sulfobacillus acidophilus type strain (NAL(T)).</title>
        <authorList>
            <person name="Anderson I."/>
            <person name="Chertkov O."/>
            <person name="Chen A."/>
            <person name="Saunders E."/>
            <person name="Lapidus A."/>
            <person name="Nolan M."/>
            <person name="Lucas S."/>
            <person name="Hammon N."/>
            <person name="Deshpande S."/>
            <person name="Cheng J.F."/>
            <person name="Han C."/>
            <person name="Tapia R."/>
            <person name="Goodwin L.A."/>
            <person name="Pitluck S."/>
            <person name="Liolios K."/>
            <person name="Pagani I."/>
            <person name="Ivanova N."/>
            <person name="Mikhailova N."/>
            <person name="Pati A."/>
            <person name="Palaniappan K."/>
            <person name="Land M."/>
            <person name="Pan C."/>
            <person name="Rohde M."/>
            <person name="Pukall R."/>
            <person name="Goker M."/>
            <person name="Detter J.C."/>
            <person name="Woyke T."/>
            <person name="Bristow J."/>
            <person name="Eisen J.A."/>
            <person name="Markowitz V."/>
            <person name="Hugenholtz P."/>
            <person name="Kyrpides N.C."/>
            <person name="Klenk H.P."/>
            <person name="Mavromatis K."/>
        </authorList>
    </citation>
    <scope>NUCLEOTIDE SEQUENCE [LARGE SCALE GENOMIC DNA]</scope>
    <source>
        <strain evidence="2">ATCC 700253 / DSM 10332 / NAL</strain>
    </source>
</reference>
<dbReference type="STRING" id="679936.Sulac_1234"/>
<reference evidence="2" key="1">
    <citation type="submission" date="2011-12" db="EMBL/GenBank/DDBJ databases">
        <title>The complete genome of chromosome of Sulfobacillus acidophilus DSM 10332.</title>
        <authorList>
            <person name="Lucas S."/>
            <person name="Han J."/>
            <person name="Lapidus A."/>
            <person name="Bruce D."/>
            <person name="Goodwin L."/>
            <person name="Pitluck S."/>
            <person name="Peters L."/>
            <person name="Kyrpides N."/>
            <person name="Mavromatis K."/>
            <person name="Ivanova N."/>
            <person name="Mikhailova N."/>
            <person name="Chertkov O."/>
            <person name="Saunders E."/>
            <person name="Detter J.C."/>
            <person name="Tapia R."/>
            <person name="Han C."/>
            <person name="Land M."/>
            <person name="Hauser L."/>
            <person name="Markowitz V."/>
            <person name="Cheng J.-F."/>
            <person name="Hugenholtz P."/>
            <person name="Woyke T."/>
            <person name="Wu D."/>
            <person name="Pukall R."/>
            <person name="Gehrich-Schroeter G."/>
            <person name="Schneider S."/>
            <person name="Klenk H.-P."/>
            <person name="Eisen J.A."/>
        </authorList>
    </citation>
    <scope>NUCLEOTIDE SEQUENCE [LARGE SCALE GENOMIC DNA]</scope>
    <source>
        <strain evidence="2">ATCC 700253 / DSM 10332 / NAL</strain>
    </source>
</reference>
<keyword evidence="2" id="KW-1185">Reference proteome</keyword>
<dbReference type="EMBL" id="CP003179">
    <property type="protein sequence ID" value="AEW04734.1"/>
    <property type="molecule type" value="Genomic_DNA"/>
</dbReference>
<gene>
    <name evidence="1" type="ordered locus">Sulac_1234</name>
</gene>
<accession>G8TV94</accession>
<evidence type="ECO:0000313" key="1">
    <source>
        <dbReference type="EMBL" id="AEW04734.1"/>
    </source>
</evidence>